<dbReference type="Proteomes" id="UP000016960">
    <property type="component" value="Unassembled WGS sequence"/>
</dbReference>
<dbReference type="RefSeq" id="WP_022606345.1">
    <property type="nucleotide sequence ID" value="NZ_ASSJ01000041.1"/>
</dbReference>
<evidence type="ECO:0000256" key="4">
    <source>
        <dbReference type="ARBA" id="ARBA00022801"/>
    </source>
</evidence>
<keyword evidence="5 8" id="KW-0460">Magnesium</keyword>
<dbReference type="InterPro" id="IPR033704">
    <property type="entry name" value="dUTPase_trimeric"/>
</dbReference>
<dbReference type="eggNOG" id="COG0756">
    <property type="taxonomic scope" value="Bacteria"/>
</dbReference>
<evidence type="ECO:0000313" key="11">
    <source>
        <dbReference type="Proteomes" id="UP000016960"/>
    </source>
</evidence>
<feature type="binding site" evidence="8">
    <location>
        <begin position="82"/>
        <end position="84"/>
    </location>
    <ligand>
        <name>substrate</name>
    </ligand>
</feature>
<protein>
    <recommendedName>
        <fullName evidence="8">Deoxyuridine 5'-triphosphate nucleotidohydrolase</fullName>
        <shortName evidence="8">dUTPase</shortName>
        <ecNumber evidence="8">3.6.1.23</ecNumber>
    </recommendedName>
    <alternativeName>
        <fullName evidence="8">dUTP pyrophosphatase</fullName>
    </alternativeName>
</protein>
<comment type="pathway">
    <text evidence="8">Pyrimidine metabolism; dUMP biosynthesis; dUMP from dCTP (dUTP route): step 2/2.</text>
</comment>
<dbReference type="EC" id="3.6.1.23" evidence="8"/>
<dbReference type="GO" id="GO:0006226">
    <property type="term" value="P:dUMP biosynthetic process"/>
    <property type="evidence" value="ECO:0007669"/>
    <property type="project" value="UniProtKB-UniRule"/>
</dbReference>
<comment type="caution">
    <text evidence="10">The sequence shown here is derived from an EMBL/GenBank/DDBJ whole genome shotgun (WGS) entry which is preliminary data.</text>
</comment>
<keyword evidence="4 8" id="KW-0378">Hydrolase</keyword>
<keyword evidence="6 8" id="KW-0546">Nucleotide metabolism</keyword>
<dbReference type="CDD" id="cd07557">
    <property type="entry name" value="trimeric_dUTPase"/>
    <property type="match status" value="1"/>
</dbReference>
<dbReference type="InParanoid" id="U5DPZ3"/>
<dbReference type="PATRIC" id="fig|582515.4.peg.1829"/>
<dbReference type="SUPFAM" id="SSF51283">
    <property type="entry name" value="dUTPase-like"/>
    <property type="match status" value="1"/>
</dbReference>
<sequence>MNVATLKVMKLRPDARLPRYAHPDDAGLDLCAVEAAEIPPGATQLVLTGIALQLPLDTEAQVRSRSGLALKHGVAVLNSPGTIDANYRGEIGVILINHGREPFRIEPGARIAQLVVAPIARVQVVPVEHLDSSDRGSAGFGSTGI</sequence>
<evidence type="ECO:0000256" key="7">
    <source>
        <dbReference type="ARBA" id="ARBA00047686"/>
    </source>
</evidence>
<dbReference type="EMBL" id="ASSJ01000041">
    <property type="protein sequence ID" value="ERN41770.1"/>
    <property type="molecule type" value="Genomic_DNA"/>
</dbReference>
<dbReference type="PANTHER" id="PTHR11241:SF0">
    <property type="entry name" value="DEOXYURIDINE 5'-TRIPHOSPHATE NUCLEOTIDOHYDROLASE"/>
    <property type="match status" value="1"/>
</dbReference>
<accession>U5DPZ3</accession>
<dbReference type="UniPathway" id="UPA00610">
    <property type="reaction ID" value="UER00666"/>
</dbReference>
<dbReference type="InterPro" id="IPR036157">
    <property type="entry name" value="dUTPase-like_sf"/>
</dbReference>
<evidence type="ECO:0000256" key="6">
    <source>
        <dbReference type="ARBA" id="ARBA00023080"/>
    </source>
</evidence>
<comment type="caution">
    <text evidence="8">Lacks conserved residue(s) required for the propagation of feature annotation.</text>
</comment>
<evidence type="ECO:0000256" key="3">
    <source>
        <dbReference type="ARBA" id="ARBA00022723"/>
    </source>
</evidence>
<dbReference type="GO" id="GO:0004170">
    <property type="term" value="F:dUTP diphosphatase activity"/>
    <property type="evidence" value="ECO:0007669"/>
    <property type="project" value="UniProtKB-UniRule"/>
</dbReference>
<dbReference type="NCBIfam" id="TIGR00576">
    <property type="entry name" value="dut"/>
    <property type="match status" value="1"/>
</dbReference>
<dbReference type="OrthoDB" id="9809956at2"/>
<name>U5DPZ3_9CHRO</name>
<comment type="similarity">
    <text evidence="2 8">Belongs to the dUTPase family.</text>
</comment>
<evidence type="ECO:0000313" key="10">
    <source>
        <dbReference type="EMBL" id="ERN41770.1"/>
    </source>
</evidence>
<evidence type="ECO:0000256" key="5">
    <source>
        <dbReference type="ARBA" id="ARBA00022842"/>
    </source>
</evidence>
<reference evidence="10 11" key="1">
    <citation type="submission" date="2013-05" db="EMBL/GenBank/DDBJ databases">
        <title>Draft genome sequence of Rubidibacter lacunae KORDI 51-2.</title>
        <authorList>
            <person name="Choi D.H."/>
            <person name="Noh J.H."/>
            <person name="Kwon K.-K."/>
            <person name="Lee J.-H."/>
            <person name="Ryu J.-Y."/>
        </authorList>
    </citation>
    <scope>NUCLEOTIDE SEQUENCE [LARGE SCALE GENOMIC DNA]</scope>
    <source>
        <strain evidence="10 11">KORDI 51-2</strain>
    </source>
</reference>
<dbReference type="Gene3D" id="2.70.40.10">
    <property type="match status" value="1"/>
</dbReference>
<dbReference type="FunFam" id="2.70.40.10:FF:000008">
    <property type="entry name" value="Deoxyuridine 5'-triphosphate nucleotidohydrolase"/>
    <property type="match status" value="1"/>
</dbReference>
<gene>
    <name evidence="8" type="primary">dut</name>
    <name evidence="10" type="ORF">KR51_00016200</name>
</gene>
<dbReference type="PANTHER" id="PTHR11241">
    <property type="entry name" value="DEOXYURIDINE 5'-TRIPHOSPHATE NUCLEOTIDOHYDROLASE"/>
    <property type="match status" value="1"/>
</dbReference>
<keyword evidence="3 8" id="KW-0479">Metal-binding</keyword>
<feature type="domain" description="dUTPase-like" evidence="9">
    <location>
        <begin position="15"/>
        <end position="144"/>
    </location>
</feature>
<keyword evidence="11" id="KW-1185">Reference proteome</keyword>
<evidence type="ECO:0000256" key="2">
    <source>
        <dbReference type="ARBA" id="ARBA00006581"/>
    </source>
</evidence>
<dbReference type="GO" id="GO:0046081">
    <property type="term" value="P:dUTP catabolic process"/>
    <property type="evidence" value="ECO:0007669"/>
    <property type="project" value="InterPro"/>
</dbReference>
<feature type="binding site" evidence="8">
    <location>
        <position position="78"/>
    </location>
    <ligand>
        <name>substrate</name>
    </ligand>
</feature>
<dbReference type="HAMAP" id="MF_00116">
    <property type="entry name" value="dUTPase_bact"/>
    <property type="match status" value="1"/>
</dbReference>
<organism evidence="10 11">
    <name type="scientific">Rubidibacter lacunae KORDI 51-2</name>
    <dbReference type="NCBI Taxonomy" id="582515"/>
    <lineage>
        <taxon>Bacteria</taxon>
        <taxon>Bacillati</taxon>
        <taxon>Cyanobacteriota</taxon>
        <taxon>Cyanophyceae</taxon>
        <taxon>Oscillatoriophycideae</taxon>
        <taxon>Chroococcales</taxon>
        <taxon>Aphanothecaceae</taxon>
        <taxon>Rubidibacter</taxon>
    </lineage>
</organism>
<dbReference type="InterPro" id="IPR029054">
    <property type="entry name" value="dUTPase-like"/>
</dbReference>
<evidence type="ECO:0000256" key="8">
    <source>
        <dbReference type="HAMAP-Rule" id="MF_00116"/>
    </source>
</evidence>
<dbReference type="NCBIfam" id="NF001862">
    <property type="entry name" value="PRK00601.1"/>
    <property type="match status" value="1"/>
</dbReference>
<evidence type="ECO:0000259" key="9">
    <source>
        <dbReference type="Pfam" id="PF00692"/>
    </source>
</evidence>
<dbReference type="InterPro" id="IPR008181">
    <property type="entry name" value="dUTPase"/>
</dbReference>
<comment type="cofactor">
    <cofactor evidence="1 8">
        <name>Mg(2+)</name>
        <dbReference type="ChEBI" id="CHEBI:18420"/>
    </cofactor>
</comment>
<comment type="function">
    <text evidence="8">This enzyme is involved in nucleotide metabolism: it produces dUMP, the immediate precursor of thymidine nucleotides and it decreases the intracellular concentration of dUTP so that uracil cannot be incorporated into DNA.</text>
</comment>
<feature type="binding site" evidence="8">
    <location>
        <begin position="65"/>
        <end position="67"/>
    </location>
    <ligand>
        <name>substrate</name>
    </ligand>
</feature>
<evidence type="ECO:0000256" key="1">
    <source>
        <dbReference type="ARBA" id="ARBA00001946"/>
    </source>
</evidence>
<comment type="catalytic activity">
    <reaction evidence="7 8">
        <text>dUTP + H2O = dUMP + diphosphate + H(+)</text>
        <dbReference type="Rhea" id="RHEA:10248"/>
        <dbReference type="ChEBI" id="CHEBI:15377"/>
        <dbReference type="ChEBI" id="CHEBI:15378"/>
        <dbReference type="ChEBI" id="CHEBI:33019"/>
        <dbReference type="ChEBI" id="CHEBI:61555"/>
        <dbReference type="ChEBI" id="CHEBI:246422"/>
        <dbReference type="EC" id="3.6.1.23"/>
    </reaction>
</comment>
<dbReference type="FunCoup" id="U5DPZ3">
    <property type="interactions" value="278"/>
</dbReference>
<dbReference type="Pfam" id="PF00692">
    <property type="entry name" value="dUTPase"/>
    <property type="match status" value="1"/>
</dbReference>
<dbReference type="AlphaFoldDB" id="U5DPZ3"/>
<dbReference type="STRING" id="582515.KR51_00016200"/>
<dbReference type="GO" id="GO:0000287">
    <property type="term" value="F:magnesium ion binding"/>
    <property type="evidence" value="ECO:0007669"/>
    <property type="project" value="UniProtKB-UniRule"/>
</dbReference>
<proteinExistence type="inferred from homology"/>